<evidence type="ECO:0000259" key="3">
    <source>
        <dbReference type="PROSITE" id="PS50943"/>
    </source>
</evidence>
<keyword evidence="2" id="KW-0812">Transmembrane</keyword>
<dbReference type="SUPFAM" id="SSF47413">
    <property type="entry name" value="lambda repressor-like DNA-binding domains"/>
    <property type="match status" value="1"/>
</dbReference>
<evidence type="ECO:0000256" key="2">
    <source>
        <dbReference type="SAM" id="Phobius"/>
    </source>
</evidence>
<accession>A0A4Y7RL98</accession>
<evidence type="ECO:0000313" key="4">
    <source>
        <dbReference type="EMBL" id="TEB09764.1"/>
    </source>
</evidence>
<feature type="transmembrane region" description="Helical" evidence="2">
    <location>
        <begin position="105"/>
        <end position="125"/>
    </location>
</feature>
<gene>
    <name evidence="4" type="primary">rodZ</name>
    <name evidence="4" type="ORF">Pmgp_02860</name>
</gene>
<sequence length="248" mass="27412">MEIGKTLKEAREAMGLSLEAVEEETKIRRKYIQALEQEQFQVLPGPIYAKAFLKNYAKFLGVKVEEIMEEYRQQFPEQTATEESTAPTAQRVKNKPQVPQVKPRYWLYIVSAIIIIGVVISVLFATKDMWPKRPAAGGNSQLQAGEQTQVPAPQQPQPGQVDAAKPSTVKVALNVKSDRCWVRVVVDGAPSFQGELSANQTKEFEGKEKIAFTLGNAGVVEVIVNGQNMGFLGAFGQVIDREFKVSGT</sequence>
<dbReference type="CDD" id="cd00093">
    <property type="entry name" value="HTH_XRE"/>
    <property type="match status" value="1"/>
</dbReference>
<dbReference type="InterPro" id="IPR050400">
    <property type="entry name" value="Bact_Cytoskel_RodZ"/>
</dbReference>
<proteinExistence type="predicted"/>
<organism evidence="4 5">
    <name type="scientific">Pelotomaculum propionicicum</name>
    <dbReference type="NCBI Taxonomy" id="258475"/>
    <lineage>
        <taxon>Bacteria</taxon>
        <taxon>Bacillati</taxon>
        <taxon>Bacillota</taxon>
        <taxon>Clostridia</taxon>
        <taxon>Eubacteriales</taxon>
        <taxon>Desulfotomaculaceae</taxon>
        <taxon>Pelotomaculum</taxon>
    </lineage>
</organism>
<feature type="domain" description="HTH cro/C1-type" evidence="3">
    <location>
        <begin position="7"/>
        <end position="67"/>
    </location>
</feature>
<dbReference type="Pfam" id="PF13413">
    <property type="entry name" value="HTH_25"/>
    <property type="match status" value="1"/>
</dbReference>
<dbReference type="InterPro" id="IPR025194">
    <property type="entry name" value="RodZ-like_C"/>
</dbReference>
<dbReference type="RefSeq" id="WP_192902941.1">
    <property type="nucleotide sequence ID" value="NZ_QFFZ01000038.1"/>
</dbReference>
<keyword evidence="5" id="KW-1185">Reference proteome</keyword>
<evidence type="ECO:0000313" key="5">
    <source>
        <dbReference type="Proteomes" id="UP000297597"/>
    </source>
</evidence>
<dbReference type="SMART" id="SM00530">
    <property type="entry name" value="HTH_XRE"/>
    <property type="match status" value="1"/>
</dbReference>
<evidence type="ECO:0000256" key="1">
    <source>
        <dbReference type="SAM" id="MobiDB-lite"/>
    </source>
</evidence>
<dbReference type="PANTHER" id="PTHR34475">
    <property type="match status" value="1"/>
</dbReference>
<name>A0A4Y7RL98_9FIRM</name>
<dbReference type="AlphaFoldDB" id="A0A4Y7RL98"/>
<dbReference type="InterPro" id="IPR001387">
    <property type="entry name" value="Cro/C1-type_HTH"/>
</dbReference>
<dbReference type="Proteomes" id="UP000297597">
    <property type="component" value="Unassembled WGS sequence"/>
</dbReference>
<reference evidence="4 5" key="1">
    <citation type="journal article" date="2018" name="Environ. Microbiol.">
        <title>Novel energy conservation strategies and behaviour of Pelotomaculum schinkii driving syntrophic propionate catabolism.</title>
        <authorList>
            <person name="Hidalgo-Ahumada C.A.P."/>
            <person name="Nobu M.K."/>
            <person name="Narihiro T."/>
            <person name="Tamaki H."/>
            <person name="Liu W.T."/>
            <person name="Kamagata Y."/>
            <person name="Stams A.J.M."/>
            <person name="Imachi H."/>
            <person name="Sousa D.Z."/>
        </authorList>
    </citation>
    <scope>NUCLEOTIDE SEQUENCE [LARGE SCALE GENOMIC DNA]</scope>
    <source>
        <strain evidence="4 5">MGP</strain>
    </source>
</reference>
<dbReference type="InterPro" id="IPR010982">
    <property type="entry name" value="Lambda_DNA-bd_dom_sf"/>
</dbReference>
<protein>
    <submittedName>
        <fullName evidence="4">Cytoskeleton protein RodZ</fullName>
    </submittedName>
</protein>
<comment type="caution">
    <text evidence="4">The sequence shown here is derived from an EMBL/GenBank/DDBJ whole genome shotgun (WGS) entry which is preliminary data.</text>
</comment>
<dbReference type="GO" id="GO:0003677">
    <property type="term" value="F:DNA binding"/>
    <property type="evidence" value="ECO:0007669"/>
    <property type="project" value="InterPro"/>
</dbReference>
<dbReference type="PANTHER" id="PTHR34475:SF1">
    <property type="entry name" value="CYTOSKELETON PROTEIN RODZ"/>
    <property type="match status" value="1"/>
</dbReference>
<dbReference type="EMBL" id="QFFZ01000038">
    <property type="protein sequence ID" value="TEB09764.1"/>
    <property type="molecule type" value="Genomic_DNA"/>
</dbReference>
<keyword evidence="2" id="KW-0472">Membrane</keyword>
<dbReference type="PROSITE" id="PS50943">
    <property type="entry name" value="HTH_CROC1"/>
    <property type="match status" value="1"/>
</dbReference>
<dbReference type="Gene3D" id="1.10.260.40">
    <property type="entry name" value="lambda repressor-like DNA-binding domains"/>
    <property type="match status" value="1"/>
</dbReference>
<dbReference type="Pfam" id="PF13464">
    <property type="entry name" value="RodZ_C"/>
    <property type="match status" value="1"/>
</dbReference>
<feature type="compositionally biased region" description="Polar residues" evidence="1">
    <location>
        <begin position="75"/>
        <end position="88"/>
    </location>
</feature>
<feature type="compositionally biased region" description="Low complexity" evidence="1">
    <location>
        <begin position="147"/>
        <end position="160"/>
    </location>
</feature>
<keyword evidence="2" id="KW-1133">Transmembrane helix</keyword>
<feature type="region of interest" description="Disordered" evidence="1">
    <location>
        <begin position="135"/>
        <end position="164"/>
    </location>
</feature>
<feature type="region of interest" description="Disordered" evidence="1">
    <location>
        <begin position="75"/>
        <end position="95"/>
    </location>
</feature>